<organism evidence="1">
    <name type="scientific">marine metagenome</name>
    <dbReference type="NCBI Taxonomy" id="408172"/>
    <lineage>
        <taxon>unclassified sequences</taxon>
        <taxon>metagenomes</taxon>
        <taxon>ecological metagenomes</taxon>
    </lineage>
</organism>
<dbReference type="EMBL" id="UINC01006443">
    <property type="protein sequence ID" value="SVA27561.1"/>
    <property type="molecule type" value="Genomic_DNA"/>
</dbReference>
<evidence type="ECO:0008006" key="2">
    <source>
        <dbReference type="Google" id="ProtNLM"/>
    </source>
</evidence>
<dbReference type="Gene3D" id="2.40.160.130">
    <property type="entry name" value="Capsule assembly protein Wzi"/>
    <property type="match status" value="1"/>
</dbReference>
<dbReference type="InterPro" id="IPR038636">
    <property type="entry name" value="Wzi_sf"/>
</dbReference>
<dbReference type="Pfam" id="PF14052">
    <property type="entry name" value="Caps_assemb_Wzi"/>
    <property type="match status" value="1"/>
</dbReference>
<name>A0A381UIP6_9ZZZZ</name>
<dbReference type="InterPro" id="IPR026950">
    <property type="entry name" value="Caps_assemb_Wzi"/>
</dbReference>
<proteinExistence type="predicted"/>
<reference evidence="1" key="1">
    <citation type="submission" date="2018-05" db="EMBL/GenBank/DDBJ databases">
        <authorList>
            <person name="Lanie J.A."/>
            <person name="Ng W.-L."/>
            <person name="Kazmierczak K.M."/>
            <person name="Andrzejewski T.M."/>
            <person name="Davidsen T.M."/>
            <person name="Wayne K.J."/>
            <person name="Tettelin H."/>
            <person name="Glass J.I."/>
            <person name="Rusch D."/>
            <person name="Podicherti R."/>
            <person name="Tsui H.-C.T."/>
            <person name="Winkler M.E."/>
        </authorList>
    </citation>
    <scope>NUCLEOTIDE SEQUENCE</scope>
</reference>
<evidence type="ECO:0000313" key="1">
    <source>
        <dbReference type="EMBL" id="SVA27561.1"/>
    </source>
</evidence>
<sequence>MIGKISRVFIFQLFLIANVIAQSSLNLGFKSELSSSLENTAPFWASVNRWGITIPNQNSMLNTIHFSSSIDIKKSGKLIFGVENTIVNLGDDAILPELYIGASYKWFKIMGGRKKTQLGENYSSLSLGSMIVSSNALPIPRVSFSIPDYQLIKVKNIPVKIKGGISHGWLDRGLYLEPPLLHEKWLYLSYENEKISTYLGVVHEAIWGGATTEFGPQPDSFKDFLRVFFLSSGPSVATAHEKTNALGNHLGMWDLGFWIKKASHNLHFYLQHPFEDQSGARWLLNYTDGLWGMAIHSKDQEAFFSDIVVELLYTMDQSGSEEVSDSTYGWDDYYNNYLYRGGWVYKRKVIGNPMFTLGKNEIRDWPHIVNNRIIAIHTGFEGNITSSFQYRALFTYSKNYGTYHDKDRSKKRNIDYIFEDGLNQFSYRLDLKTNQLFKNNNLTTTASIIGDSGELFENTKMFMIGITWNFSTFNPINN</sequence>
<gene>
    <name evidence="1" type="ORF">METZ01_LOCUS80415</name>
</gene>
<protein>
    <recommendedName>
        <fullName evidence="2">Capsule assembly Wzi family protein</fullName>
    </recommendedName>
</protein>
<dbReference type="AlphaFoldDB" id="A0A381UIP6"/>
<accession>A0A381UIP6</accession>